<accession>A0A0K2UF57</accession>
<feature type="non-terminal residue" evidence="1">
    <location>
        <position position="1"/>
    </location>
</feature>
<reference evidence="1" key="1">
    <citation type="submission" date="2014-05" db="EMBL/GenBank/DDBJ databases">
        <authorList>
            <person name="Chronopoulou M."/>
        </authorList>
    </citation>
    <scope>NUCLEOTIDE SEQUENCE</scope>
    <source>
        <tissue evidence="1">Whole organism</tissue>
    </source>
</reference>
<dbReference type="AlphaFoldDB" id="A0A0K2UF57"/>
<organism evidence="1">
    <name type="scientific">Lepeophtheirus salmonis</name>
    <name type="common">Salmon louse</name>
    <name type="synonym">Caligus salmonis</name>
    <dbReference type="NCBI Taxonomy" id="72036"/>
    <lineage>
        <taxon>Eukaryota</taxon>
        <taxon>Metazoa</taxon>
        <taxon>Ecdysozoa</taxon>
        <taxon>Arthropoda</taxon>
        <taxon>Crustacea</taxon>
        <taxon>Multicrustacea</taxon>
        <taxon>Hexanauplia</taxon>
        <taxon>Copepoda</taxon>
        <taxon>Siphonostomatoida</taxon>
        <taxon>Caligidae</taxon>
        <taxon>Lepeophtheirus</taxon>
    </lineage>
</organism>
<dbReference type="EMBL" id="HACA01019359">
    <property type="protein sequence ID" value="CDW36720.1"/>
    <property type="molecule type" value="Transcribed_RNA"/>
</dbReference>
<name>A0A0K2UF57_LEPSM</name>
<protein>
    <submittedName>
        <fullName evidence="1">Uncharacterized protein</fullName>
    </submittedName>
</protein>
<proteinExistence type="predicted"/>
<sequence length="71" mass="7946">KETDYNGMVHYKYFFSILKVSLIFLGDSTIKNGVHFVVHIVKGSFITIFPPKIATIQFSISKGIIIILEGA</sequence>
<evidence type="ECO:0000313" key="1">
    <source>
        <dbReference type="EMBL" id="CDW36720.1"/>
    </source>
</evidence>